<dbReference type="KEGG" id="gsl:Gasu_23670"/>
<dbReference type="PANTHER" id="PTHR30265">
    <property type="entry name" value="RHO-INTERACTING TRANSCRIPTION TERMINATION FACTOR NUSG"/>
    <property type="match status" value="1"/>
</dbReference>
<evidence type="ECO:0000313" key="6">
    <source>
        <dbReference type="Proteomes" id="UP000030680"/>
    </source>
</evidence>
<evidence type="ECO:0000256" key="2">
    <source>
        <dbReference type="ARBA" id="ARBA00023015"/>
    </source>
</evidence>
<dbReference type="InterPro" id="IPR006645">
    <property type="entry name" value="NGN-like_dom"/>
</dbReference>
<keyword evidence="3" id="KW-0804">Transcription</keyword>
<keyword evidence="1" id="KW-0889">Transcription antitermination</keyword>
<dbReference type="GeneID" id="17088957"/>
<sequence>MLSFGVFVKLDRTAVSSKSFPISGRLHTLTEKPVVSLLYGKRSLKPVLTRGFDEVKLRTLHTRIFVCLLPTSDNVSDENEASLYKRDLEEGLLDGNFQALERTSQDTVDEDSISESDKESIYGDDVTKNIAPKWYLLQVTRGRERSVRDTLLSKAENTKMLNGRLLNVLVPCFKKVVLSPRGIPKVRMEPVFSGYVLVKLIMTDSAYRSIKETLFVVGFVSFGNKGKRKIIPEPLRDSEAEEILRKVEAKYPKSDLAFSVGDKVQVQTSEMNAYGIVSETEKECVKVACLLEGSAATVEATVDSLRLVKDEEFEAAVKEYIKSRQAKPRQTKKKKKKHN</sequence>
<dbReference type="Gene3D" id="3.30.70.940">
    <property type="entry name" value="NusG, N-terminal domain"/>
    <property type="match status" value="1"/>
</dbReference>
<evidence type="ECO:0000256" key="1">
    <source>
        <dbReference type="ARBA" id="ARBA00022814"/>
    </source>
</evidence>
<dbReference type="Gramene" id="EME30211">
    <property type="protein sequence ID" value="EME30211"/>
    <property type="gene ID" value="Gasu_23670"/>
</dbReference>
<dbReference type="AlphaFoldDB" id="M2W3D6"/>
<evidence type="ECO:0000259" key="4">
    <source>
        <dbReference type="SMART" id="SM00738"/>
    </source>
</evidence>
<dbReference type="SUPFAM" id="SSF82679">
    <property type="entry name" value="N-utilization substance G protein NusG, N-terminal domain"/>
    <property type="match status" value="1"/>
</dbReference>
<feature type="domain" description="NusG-like N-terminal" evidence="4">
    <location>
        <begin position="131"/>
        <end position="247"/>
    </location>
</feature>
<name>M2W3D6_GALSU</name>
<dbReference type="OrthoDB" id="10382309at2759"/>
<gene>
    <name evidence="5" type="ORF">Gasu_23670</name>
</gene>
<dbReference type="PANTHER" id="PTHR30265:SF4">
    <property type="entry name" value="KOW MOTIF FAMILY PROTEIN, EXPRESSED"/>
    <property type="match status" value="1"/>
</dbReference>
<dbReference type="GO" id="GO:0006354">
    <property type="term" value="P:DNA-templated transcription elongation"/>
    <property type="evidence" value="ECO:0007669"/>
    <property type="project" value="InterPro"/>
</dbReference>
<dbReference type="InterPro" id="IPR036735">
    <property type="entry name" value="NGN_dom_sf"/>
</dbReference>
<dbReference type="InterPro" id="IPR047050">
    <property type="entry name" value="NGN"/>
</dbReference>
<protein>
    <submittedName>
        <fullName evidence="5">Transcriptional antiterminator NusG</fullName>
    </submittedName>
</protein>
<dbReference type="Proteomes" id="UP000030680">
    <property type="component" value="Unassembled WGS sequence"/>
</dbReference>
<evidence type="ECO:0000313" key="5">
    <source>
        <dbReference type="EMBL" id="EME30211.1"/>
    </source>
</evidence>
<dbReference type="EMBL" id="KB454501">
    <property type="protein sequence ID" value="EME30211.1"/>
    <property type="molecule type" value="Genomic_DNA"/>
</dbReference>
<dbReference type="CDD" id="cd09891">
    <property type="entry name" value="NGN_Bact_1"/>
    <property type="match status" value="1"/>
</dbReference>
<dbReference type="InterPro" id="IPR043425">
    <property type="entry name" value="NusG-like"/>
</dbReference>
<dbReference type="SMART" id="SM00738">
    <property type="entry name" value="NGN"/>
    <property type="match status" value="1"/>
</dbReference>
<accession>M2W3D6</accession>
<reference evidence="6" key="1">
    <citation type="journal article" date="2013" name="Science">
        <title>Gene transfer from bacteria and archaea facilitated evolution of an extremophilic eukaryote.</title>
        <authorList>
            <person name="Schonknecht G."/>
            <person name="Chen W.H."/>
            <person name="Ternes C.M."/>
            <person name="Barbier G.G."/>
            <person name="Shrestha R.P."/>
            <person name="Stanke M."/>
            <person name="Brautigam A."/>
            <person name="Baker B.J."/>
            <person name="Banfield J.F."/>
            <person name="Garavito R.M."/>
            <person name="Carr K."/>
            <person name="Wilkerson C."/>
            <person name="Rensing S.A."/>
            <person name="Gagneul D."/>
            <person name="Dickenson N.E."/>
            <person name="Oesterhelt C."/>
            <person name="Lercher M.J."/>
            <person name="Weber A.P."/>
        </authorList>
    </citation>
    <scope>NUCLEOTIDE SEQUENCE [LARGE SCALE GENOMIC DNA]</scope>
    <source>
        <strain evidence="6">074W</strain>
    </source>
</reference>
<keyword evidence="2" id="KW-0805">Transcription regulation</keyword>
<dbReference type="Pfam" id="PF02357">
    <property type="entry name" value="NusG"/>
    <property type="match status" value="1"/>
</dbReference>
<keyword evidence="6" id="KW-1185">Reference proteome</keyword>
<proteinExistence type="predicted"/>
<dbReference type="RefSeq" id="XP_005706731.1">
    <property type="nucleotide sequence ID" value="XM_005706674.1"/>
</dbReference>
<organism evidence="5 6">
    <name type="scientific">Galdieria sulphuraria</name>
    <name type="common">Red alga</name>
    <dbReference type="NCBI Taxonomy" id="130081"/>
    <lineage>
        <taxon>Eukaryota</taxon>
        <taxon>Rhodophyta</taxon>
        <taxon>Bangiophyceae</taxon>
        <taxon>Galdieriales</taxon>
        <taxon>Galdieriaceae</taxon>
        <taxon>Galdieria</taxon>
    </lineage>
</organism>
<dbReference type="GO" id="GO:0031564">
    <property type="term" value="P:transcription antitermination"/>
    <property type="evidence" value="ECO:0007669"/>
    <property type="project" value="UniProtKB-KW"/>
</dbReference>
<evidence type="ECO:0000256" key="3">
    <source>
        <dbReference type="ARBA" id="ARBA00023163"/>
    </source>
</evidence>